<dbReference type="SUPFAM" id="SSF51182">
    <property type="entry name" value="RmlC-like cupins"/>
    <property type="match status" value="1"/>
</dbReference>
<dbReference type="OrthoDB" id="9781521at2"/>
<dbReference type="InterPro" id="IPR010982">
    <property type="entry name" value="Lambda_DNA-bd_dom_sf"/>
</dbReference>
<evidence type="ECO:0000256" key="1">
    <source>
        <dbReference type="ARBA" id="ARBA00023015"/>
    </source>
</evidence>
<dbReference type="GO" id="GO:0003677">
    <property type="term" value="F:DNA binding"/>
    <property type="evidence" value="ECO:0007669"/>
    <property type="project" value="UniProtKB-KW"/>
</dbReference>
<feature type="domain" description="HTH cro/C1-type" evidence="4">
    <location>
        <begin position="12"/>
        <end position="66"/>
    </location>
</feature>
<dbReference type="GO" id="GO:0005829">
    <property type="term" value="C:cytosol"/>
    <property type="evidence" value="ECO:0007669"/>
    <property type="project" value="TreeGrafter"/>
</dbReference>
<accession>A0A3L7K2Q4</accession>
<dbReference type="InterPro" id="IPR011051">
    <property type="entry name" value="RmlC_Cupin_sf"/>
</dbReference>
<evidence type="ECO:0000259" key="4">
    <source>
        <dbReference type="PROSITE" id="PS50943"/>
    </source>
</evidence>
<keyword evidence="3" id="KW-0804">Transcription</keyword>
<dbReference type="AlphaFoldDB" id="A0A3L7K2Q4"/>
<dbReference type="PANTHER" id="PTHR46797:SF23">
    <property type="entry name" value="HTH-TYPE TRANSCRIPTIONAL REGULATOR SUTR"/>
    <property type="match status" value="1"/>
</dbReference>
<comment type="caution">
    <text evidence="5">The sequence shown here is derived from an EMBL/GenBank/DDBJ whole genome shotgun (WGS) entry which is preliminary data.</text>
</comment>
<dbReference type="InterPro" id="IPR014710">
    <property type="entry name" value="RmlC-like_jellyroll"/>
</dbReference>
<dbReference type="Pfam" id="PF01381">
    <property type="entry name" value="HTH_3"/>
    <property type="match status" value="1"/>
</dbReference>
<protein>
    <submittedName>
        <fullName evidence="5">XRE family transcriptional regulator</fullName>
    </submittedName>
</protein>
<organism evidence="5 6">
    <name type="scientific">Falsibacillus albus</name>
    <dbReference type="NCBI Taxonomy" id="2478915"/>
    <lineage>
        <taxon>Bacteria</taxon>
        <taxon>Bacillati</taxon>
        <taxon>Bacillota</taxon>
        <taxon>Bacilli</taxon>
        <taxon>Bacillales</taxon>
        <taxon>Bacillaceae</taxon>
        <taxon>Falsibacillus</taxon>
    </lineage>
</organism>
<gene>
    <name evidence="5" type="ORF">D9X91_03715</name>
</gene>
<keyword evidence="2" id="KW-0238">DNA-binding</keyword>
<dbReference type="InterPro" id="IPR013096">
    <property type="entry name" value="Cupin_2"/>
</dbReference>
<dbReference type="Gene3D" id="1.10.260.40">
    <property type="entry name" value="lambda repressor-like DNA-binding domains"/>
    <property type="match status" value="1"/>
</dbReference>
<dbReference type="RefSeq" id="WP_121679218.1">
    <property type="nucleotide sequence ID" value="NZ_RCVZ01000002.1"/>
</dbReference>
<dbReference type="Proteomes" id="UP000276770">
    <property type="component" value="Unassembled WGS sequence"/>
</dbReference>
<dbReference type="SMART" id="SM00530">
    <property type="entry name" value="HTH_XRE"/>
    <property type="match status" value="1"/>
</dbReference>
<evidence type="ECO:0000256" key="3">
    <source>
        <dbReference type="ARBA" id="ARBA00023163"/>
    </source>
</evidence>
<dbReference type="PANTHER" id="PTHR46797">
    <property type="entry name" value="HTH-TYPE TRANSCRIPTIONAL REGULATOR"/>
    <property type="match status" value="1"/>
</dbReference>
<dbReference type="PROSITE" id="PS50943">
    <property type="entry name" value="HTH_CROC1"/>
    <property type="match status" value="1"/>
</dbReference>
<dbReference type="GO" id="GO:0003700">
    <property type="term" value="F:DNA-binding transcription factor activity"/>
    <property type="evidence" value="ECO:0007669"/>
    <property type="project" value="TreeGrafter"/>
</dbReference>
<evidence type="ECO:0000313" key="6">
    <source>
        <dbReference type="Proteomes" id="UP000276770"/>
    </source>
</evidence>
<dbReference type="CDD" id="cd00093">
    <property type="entry name" value="HTH_XRE"/>
    <property type="match status" value="1"/>
</dbReference>
<dbReference type="InterPro" id="IPR001387">
    <property type="entry name" value="Cro/C1-type_HTH"/>
</dbReference>
<keyword evidence="6" id="KW-1185">Reference proteome</keyword>
<dbReference type="Pfam" id="PF07883">
    <property type="entry name" value="Cupin_2"/>
    <property type="match status" value="1"/>
</dbReference>
<evidence type="ECO:0000256" key="2">
    <source>
        <dbReference type="ARBA" id="ARBA00023125"/>
    </source>
</evidence>
<name>A0A3L7K2Q4_9BACI</name>
<evidence type="ECO:0000313" key="5">
    <source>
        <dbReference type="EMBL" id="RLQ97268.1"/>
    </source>
</evidence>
<dbReference type="CDD" id="cd02209">
    <property type="entry name" value="cupin_XRE_C"/>
    <property type="match status" value="1"/>
</dbReference>
<dbReference type="EMBL" id="RCVZ01000002">
    <property type="protein sequence ID" value="RLQ97268.1"/>
    <property type="molecule type" value="Genomic_DNA"/>
</dbReference>
<dbReference type="InterPro" id="IPR050807">
    <property type="entry name" value="TransReg_Diox_bact_type"/>
</dbReference>
<dbReference type="SUPFAM" id="SSF47413">
    <property type="entry name" value="lambda repressor-like DNA-binding domains"/>
    <property type="match status" value="1"/>
</dbReference>
<reference evidence="5 6" key="1">
    <citation type="submission" date="2018-10" db="EMBL/GenBank/DDBJ databases">
        <title>Falsibacillus sp. genome draft.</title>
        <authorList>
            <person name="Shi S."/>
        </authorList>
    </citation>
    <scope>NUCLEOTIDE SEQUENCE [LARGE SCALE GENOMIC DNA]</scope>
    <source>
        <strain evidence="5 6">GY 10110</strain>
    </source>
</reference>
<sequence length="182" mass="20495">MEHLQKQIGENLKKIRKNRELSLDQTAALTGVSKAMLGQIERGESNPTVATLWKIANGLKVSFSTFLKKPGSPVTIINSAELEPIQEDGGKYRVFNIFPYDPNKKLEIYKVELSPGCSYTSEGHPNGVEEFITVNSGKLTLEVNDEVYEVKQGSSLHFHADFQHTYQAQEETVCQMVIYYHT</sequence>
<proteinExistence type="predicted"/>
<dbReference type="Gene3D" id="2.60.120.10">
    <property type="entry name" value="Jelly Rolls"/>
    <property type="match status" value="1"/>
</dbReference>
<keyword evidence="1" id="KW-0805">Transcription regulation</keyword>